<dbReference type="EMBL" id="QTSX02004980">
    <property type="protein sequence ID" value="KAJ9063056.1"/>
    <property type="molecule type" value="Genomic_DNA"/>
</dbReference>
<dbReference type="Proteomes" id="UP001165960">
    <property type="component" value="Unassembled WGS sequence"/>
</dbReference>
<evidence type="ECO:0000313" key="1">
    <source>
        <dbReference type="EMBL" id="KAJ9063056.1"/>
    </source>
</evidence>
<organism evidence="1 2">
    <name type="scientific">Entomophthora muscae</name>
    <dbReference type="NCBI Taxonomy" id="34485"/>
    <lineage>
        <taxon>Eukaryota</taxon>
        <taxon>Fungi</taxon>
        <taxon>Fungi incertae sedis</taxon>
        <taxon>Zoopagomycota</taxon>
        <taxon>Entomophthoromycotina</taxon>
        <taxon>Entomophthoromycetes</taxon>
        <taxon>Entomophthorales</taxon>
        <taxon>Entomophthoraceae</taxon>
        <taxon>Entomophthora</taxon>
    </lineage>
</organism>
<reference evidence="1" key="1">
    <citation type="submission" date="2022-04" db="EMBL/GenBank/DDBJ databases">
        <title>Genome of the entomopathogenic fungus Entomophthora muscae.</title>
        <authorList>
            <person name="Elya C."/>
            <person name="Lovett B.R."/>
            <person name="Lee E."/>
            <person name="Macias A.M."/>
            <person name="Hajek A.E."/>
            <person name="De Bivort B.L."/>
            <person name="Kasson M.T."/>
            <person name="De Fine Licht H.H."/>
            <person name="Stajich J.E."/>
        </authorList>
    </citation>
    <scope>NUCLEOTIDE SEQUENCE</scope>
    <source>
        <strain evidence="1">Berkeley</strain>
    </source>
</reference>
<name>A0ACC2SLE5_9FUNG</name>
<protein>
    <submittedName>
        <fullName evidence="1">Uncharacterized protein</fullName>
    </submittedName>
</protein>
<proteinExistence type="predicted"/>
<comment type="caution">
    <text evidence="1">The sequence shown here is derived from an EMBL/GenBank/DDBJ whole genome shotgun (WGS) entry which is preliminary data.</text>
</comment>
<gene>
    <name evidence="1" type="ORF">DSO57_1003987</name>
</gene>
<accession>A0ACC2SLE5</accession>
<sequence>MARLWREGTEKGGVKGVLKGSKDGGRAKGSGGVTEVAARDKHDSGSSHPKGRRGKKSGDLSSKK</sequence>
<evidence type="ECO:0000313" key="2">
    <source>
        <dbReference type="Proteomes" id="UP001165960"/>
    </source>
</evidence>
<keyword evidence="2" id="KW-1185">Reference proteome</keyword>